<dbReference type="EMBL" id="FNND01000002">
    <property type="protein sequence ID" value="SDW43467.1"/>
    <property type="molecule type" value="Genomic_DNA"/>
</dbReference>
<evidence type="ECO:0000313" key="1">
    <source>
        <dbReference type="EMBL" id="SDW43467.1"/>
    </source>
</evidence>
<evidence type="ECO:0000313" key="2">
    <source>
        <dbReference type="Proteomes" id="UP000182771"/>
    </source>
</evidence>
<gene>
    <name evidence="1" type="ORF">SAMN05444420_102203</name>
</gene>
<dbReference type="GeneID" id="85016297"/>
<comment type="caution">
    <text evidence="1">The sequence shown here is derived from an EMBL/GenBank/DDBJ whole genome shotgun (WGS) entry which is preliminary data.</text>
</comment>
<proteinExistence type="predicted"/>
<name>A0A1H2TI72_9FLAO</name>
<dbReference type="Proteomes" id="UP000182771">
    <property type="component" value="Unassembled WGS sequence"/>
</dbReference>
<dbReference type="AlphaFoldDB" id="A0A1H2TI72"/>
<organism evidence="1 2">
    <name type="scientific">Capnocytophaga granulosa</name>
    <dbReference type="NCBI Taxonomy" id="45242"/>
    <lineage>
        <taxon>Bacteria</taxon>
        <taxon>Pseudomonadati</taxon>
        <taxon>Bacteroidota</taxon>
        <taxon>Flavobacteriia</taxon>
        <taxon>Flavobacteriales</taxon>
        <taxon>Flavobacteriaceae</taxon>
        <taxon>Capnocytophaga</taxon>
    </lineage>
</organism>
<sequence length="314" mass="34895">MNISYKHLFLPILLLCIGCASSKKIKAPDDYCVPPPYTVTKEKEAPIVIDEAKLALGKKLFEGKLSSRNILIAYASDTDEALLSLIALADDSSEQAQLKRNTLQIEIHSKINAIFSQMNSVTAELDCEEERIDQIATTLSDINDKNVTRLTVASILVGAASAVAGAYIADDGWNKGVAVGSGILGAGLSFLTLNPKGKKIILQHPRNLLRCFMTEKNDIEFPPFVWYMINEPRFTNSGESSVLRNTQKRWIKHLFDNDKEKALKAVVFSDGGVYNAGDLHTRAEMFDQMQSVIHSLNQNLNFFIQEVNMLMLKK</sequence>
<keyword evidence="2" id="KW-1185">Reference proteome</keyword>
<accession>A0A1H2TI72</accession>
<reference evidence="1 2" key="1">
    <citation type="submission" date="2016-10" db="EMBL/GenBank/DDBJ databases">
        <authorList>
            <person name="Varghese N."/>
            <person name="Submissions S."/>
        </authorList>
    </citation>
    <scope>NUCLEOTIDE SEQUENCE [LARGE SCALE GENOMIC DNA]</scope>
    <source>
        <strain evidence="1 2">DSM 11449</strain>
    </source>
</reference>
<dbReference type="RefSeq" id="WP_016420207.1">
    <property type="nucleotide sequence ID" value="NZ_FNND01000002.1"/>
</dbReference>
<dbReference type="OrthoDB" id="836646at2"/>
<protein>
    <submittedName>
        <fullName evidence="1">Uncharacterized protein</fullName>
    </submittedName>
</protein>